<keyword evidence="7 11" id="KW-1133">Transmembrane helix</keyword>
<evidence type="ECO:0000313" key="13">
    <source>
        <dbReference type="Proteomes" id="UP000054359"/>
    </source>
</evidence>
<dbReference type="OMA" id="TTHCHRR"/>
<evidence type="ECO:0000256" key="11">
    <source>
        <dbReference type="SAM" id="Phobius"/>
    </source>
</evidence>
<dbReference type="GO" id="GO:0015252">
    <property type="term" value="F:proton channel activity"/>
    <property type="evidence" value="ECO:0007669"/>
    <property type="project" value="InterPro"/>
</dbReference>
<reference evidence="12 13" key="1">
    <citation type="submission" date="2013-11" db="EMBL/GenBank/DDBJ databases">
        <title>Genome sequencing of Stegodyphus mimosarum.</title>
        <authorList>
            <person name="Bechsgaard J."/>
        </authorList>
    </citation>
    <scope>NUCLEOTIDE SEQUENCE [LARGE SCALE GENOMIC DNA]</scope>
</reference>
<comment type="subcellular location">
    <subcellularLocation>
        <location evidence="1">Cell membrane</location>
        <topology evidence="1">Multi-pass membrane protein</topology>
    </subcellularLocation>
</comment>
<keyword evidence="10" id="KW-0407">Ion channel</keyword>
<gene>
    <name evidence="12" type="ORF">X975_24129</name>
</gene>
<dbReference type="PANTHER" id="PTHR21522:SF32">
    <property type="entry name" value="OTOPETRIN-2"/>
    <property type="match status" value="1"/>
</dbReference>
<dbReference type="GO" id="GO:0005886">
    <property type="term" value="C:plasma membrane"/>
    <property type="evidence" value="ECO:0007669"/>
    <property type="project" value="UniProtKB-SubCell"/>
</dbReference>
<dbReference type="Proteomes" id="UP000054359">
    <property type="component" value="Unassembled WGS sequence"/>
</dbReference>
<dbReference type="EMBL" id="KK119709">
    <property type="protein sequence ID" value="KFM76477.1"/>
    <property type="molecule type" value="Genomic_DNA"/>
</dbReference>
<name>A0A087UGI8_STEMI</name>
<evidence type="ECO:0000256" key="4">
    <source>
        <dbReference type="ARBA" id="ARBA00022475"/>
    </source>
</evidence>
<keyword evidence="4" id="KW-1003">Cell membrane</keyword>
<evidence type="ECO:0000256" key="8">
    <source>
        <dbReference type="ARBA" id="ARBA00023065"/>
    </source>
</evidence>
<keyword evidence="5 11" id="KW-0812">Transmembrane</keyword>
<evidence type="ECO:0000256" key="7">
    <source>
        <dbReference type="ARBA" id="ARBA00022989"/>
    </source>
</evidence>
<feature type="transmembrane region" description="Helical" evidence="11">
    <location>
        <begin position="184"/>
        <end position="202"/>
    </location>
</feature>
<feature type="transmembrane region" description="Helical" evidence="11">
    <location>
        <begin position="147"/>
        <end position="172"/>
    </location>
</feature>
<organism evidence="12 13">
    <name type="scientific">Stegodyphus mimosarum</name>
    <name type="common">African social velvet spider</name>
    <dbReference type="NCBI Taxonomy" id="407821"/>
    <lineage>
        <taxon>Eukaryota</taxon>
        <taxon>Metazoa</taxon>
        <taxon>Ecdysozoa</taxon>
        <taxon>Arthropoda</taxon>
        <taxon>Chelicerata</taxon>
        <taxon>Arachnida</taxon>
        <taxon>Araneae</taxon>
        <taxon>Araneomorphae</taxon>
        <taxon>Entelegynae</taxon>
        <taxon>Eresoidea</taxon>
        <taxon>Eresidae</taxon>
        <taxon>Stegodyphus</taxon>
    </lineage>
</organism>
<keyword evidence="13" id="KW-1185">Reference proteome</keyword>
<evidence type="ECO:0000256" key="1">
    <source>
        <dbReference type="ARBA" id="ARBA00004651"/>
    </source>
</evidence>
<feature type="transmembrane region" description="Helical" evidence="11">
    <location>
        <begin position="214"/>
        <end position="234"/>
    </location>
</feature>
<proteinExistence type="inferred from homology"/>
<comment type="similarity">
    <text evidence="2">Belongs to the otopetrin family.</text>
</comment>
<accession>A0A087UGI8</accession>
<evidence type="ECO:0000313" key="12">
    <source>
        <dbReference type="EMBL" id="KFM76477.1"/>
    </source>
</evidence>
<dbReference type="OrthoDB" id="6429739at2759"/>
<feature type="transmembrane region" description="Helical" evidence="11">
    <location>
        <begin position="85"/>
        <end position="108"/>
    </location>
</feature>
<evidence type="ECO:0000256" key="2">
    <source>
        <dbReference type="ARBA" id="ARBA00006513"/>
    </source>
</evidence>
<dbReference type="Pfam" id="PF03189">
    <property type="entry name" value="Otopetrin"/>
    <property type="match status" value="1"/>
</dbReference>
<dbReference type="InterPro" id="IPR004878">
    <property type="entry name" value="Otopetrin"/>
</dbReference>
<evidence type="ECO:0000256" key="9">
    <source>
        <dbReference type="ARBA" id="ARBA00023136"/>
    </source>
</evidence>
<evidence type="ECO:0000256" key="10">
    <source>
        <dbReference type="ARBA" id="ARBA00023303"/>
    </source>
</evidence>
<sequence>MASQDIELTIGDEQKNLFTVEPHRAGLVYNGTDANDIEDKHGTNSEGTKTDGTLHALSALYAQIIVVVAAILVFTELLHGPVPLFFFHGYLFTYLVGGAILCFIGAYVNMLTSKLPRWANKNYDGRNEKSLFSTHFMKNLFFADISIYLRIGSVVFGLGTLISSGLEVASVFTVPSECMDELNLLQPVLRGLFSFLQMHFLFMNTKDMVNSFRWFRHTALMHLVATNLAIWIRIMLWESARDWLDAIHYKHNSSTEWYQASFNISMHTLESDTNSLDTAKHKPYHRIYG</sequence>
<evidence type="ECO:0000256" key="6">
    <source>
        <dbReference type="ARBA" id="ARBA00022781"/>
    </source>
</evidence>
<keyword evidence="9 11" id="KW-0472">Membrane</keyword>
<dbReference type="PANTHER" id="PTHR21522">
    <property type="entry name" value="PROTON CHANNEL OTOP"/>
    <property type="match status" value="1"/>
</dbReference>
<evidence type="ECO:0000256" key="3">
    <source>
        <dbReference type="ARBA" id="ARBA00022448"/>
    </source>
</evidence>
<protein>
    <submittedName>
        <fullName evidence="12">Otopetrin-2</fullName>
    </submittedName>
</protein>
<feature type="transmembrane region" description="Helical" evidence="11">
    <location>
        <begin position="59"/>
        <end position="79"/>
    </location>
</feature>
<feature type="non-terminal residue" evidence="12">
    <location>
        <position position="289"/>
    </location>
</feature>
<keyword evidence="8" id="KW-0406">Ion transport</keyword>
<dbReference type="AlphaFoldDB" id="A0A087UGI8"/>
<keyword evidence="3" id="KW-0813">Transport</keyword>
<evidence type="ECO:0000256" key="5">
    <source>
        <dbReference type="ARBA" id="ARBA00022692"/>
    </source>
</evidence>
<keyword evidence="6" id="KW-0375">Hydrogen ion transport</keyword>